<evidence type="ECO:0000256" key="10">
    <source>
        <dbReference type="ARBA" id="ARBA00039580"/>
    </source>
</evidence>
<evidence type="ECO:0000256" key="7">
    <source>
        <dbReference type="ARBA" id="ARBA00022989"/>
    </source>
</evidence>
<dbReference type="InterPro" id="IPR035906">
    <property type="entry name" value="MetI-like_sf"/>
</dbReference>
<dbReference type="AlphaFoldDB" id="A0A2V2A2D8"/>
<dbReference type="PROSITE" id="PS50928">
    <property type="entry name" value="ABC_TM1"/>
    <property type="match status" value="1"/>
</dbReference>
<dbReference type="GeneID" id="60255266"/>
<reference evidence="13 14" key="1">
    <citation type="submission" date="2018-05" db="EMBL/GenBank/DDBJ databases">
        <title>Genomic Encyclopedia of Type Strains, Phase IV (KMG-IV): sequencing the most valuable type-strain genomes for metagenomic binning, comparative biology and taxonomic classification.</title>
        <authorList>
            <person name="Goeker M."/>
        </authorList>
    </citation>
    <scope>NUCLEOTIDE SEQUENCE [LARGE SCALE GENOMIC DNA]</scope>
    <source>
        <strain evidence="13 14">DSM 7229</strain>
    </source>
</reference>
<evidence type="ECO:0000313" key="14">
    <source>
        <dbReference type="Proteomes" id="UP000245655"/>
    </source>
</evidence>
<feature type="transmembrane region" description="Helical" evidence="11">
    <location>
        <begin position="81"/>
        <end position="107"/>
    </location>
</feature>
<dbReference type="CDD" id="cd06261">
    <property type="entry name" value="TM_PBP2"/>
    <property type="match status" value="1"/>
</dbReference>
<keyword evidence="4" id="KW-1003">Cell membrane</keyword>
<feature type="transmembrane region" description="Helical" evidence="11">
    <location>
        <begin position="119"/>
        <end position="143"/>
    </location>
</feature>
<keyword evidence="6 11" id="KW-0812">Transmembrane</keyword>
<dbReference type="Gene3D" id="1.10.3720.10">
    <property type="entry name" value="MetI-like"/>
    <property type="match status" value="1"/>
</dbReference>
<comment type="subcellular location">
    <subcellularLocation>
        <location evidence="1">Cell inner membrane</location>
        <topology evidence="1">Multi-pass membrane protein</topology>
    </subcellularLocation>
    <subcellularLocation>
        <location evidence="11">Cell membrane</location>
        <topology evidence="11">Multi-pass membrane protein</topology>
    </subcellularLocation>
</comment>
<comment type="caution">
    <text evidence="13">The sequence shown here is derived from an EMBL/GenBank/DDBJ whole genome shotgun (WGS) entry which is preliminary data.</text>
</comment>
<accession>A0A2V2A2D8</accession>
<evidence type="ECO:0000313" key="13">
    <source>
        <dbReference type="EMBL" id="PWK12615.1"/>
    </source>
</evidence>
<name>A0A2V2A2D8_PSYIM</name>
<dbReference type="PANTHER" id="PTHR43848:SF5">
    <property type="entry name" value="SPERMIDINE_PUTRESCINE TRANSPORT SYSTEM PERMEASE PROTEIN POTC"/>
    <property type="match status" value="1"/>
</dbReference>
<evidence type="ECO:0000256" key="4">
    <source>
        <dbReference type="ARBA" id="ARBA00022475"/>
    </source>
</evidence>
<keyword evidence="3 11" id="KW-0813">Transport</keyword>
<protein>
    <recommendedName>
        <fullName evidence="10">Spermidine/putrescine transport system permease protein PotC</fullName>
    </recommendedName>
</protein>
<evidence type="ECO:0000256" key="5">
    <source>
        <dbReference type="ARBA" id="ARBA00022519"/>
    </source>
</evidence>
<comment type="function">
    <text evidence="9">Required for the activity of the bacterial periplasmic transport system of putrescine and spermidine.</text>
</comment>
<keyword evidence="7 11" id="KW-1133">Transmembrane helix</keyword>
<dbReference type="EMBL" id="QGGM01000007">
    <property type="protein sequence ID" value="PWK12615.1"/>
    <property type="molecule type" value="Genomic_DNA"/>
</dbReference>
<dbReference type="GO" id="GO:0005886">
    <property type="term" value="C:plasma membrane"/>
    <property type="evidence" value="ECO:0007669"/>
    <property type="project" value="UniProtKB-SubCell"/>
</dbReference>
<evidence type="ECO:0000256" key="6">
    <source>
        <dbReference type="ARBA" id="ARBA00022692"/>
    </source>
</evidence>
<dbReference type="GO" id="GO:0055085">
    <property type="term" value="P:transmembrane transport"/>
    <property type="evidence" value="ECO:0007669"/>
    <property type="project" value="InterPro"/>
</dbReference>
<dbReference type="SUPFAM" id="SSF161098">
    <property type="entry name" value="MetI-like"/>
    <property type="match status" value="1"/>
</dbReference>
<comment type="similarity">
    <text evidence="2">Belongs to the binding-protein-dependent transport system permease family. CysTW subfamily.</text>
</comment>
<evidence type="ECO:0000256" key="8">
    <source>
        <dbReference type="ARBA" id="ARBA00023136"/>
    </source>
</evidence>
<feature type="transmembrane region" description="Helical" evidence="11">
    <location>
        <begin position="149"/>
        <end position="172"/>
    </location>
</feature>
<dbReference type="Pfam" id="PF00528">
    <property type="entry name" value="BPD_transp_1"/>
    <property type="match status" value="1"/>
</dbReference>
<dbReference type="RefSeq" id="WP_109591195.1">
    <property type="nucleotide sequence ID" value="NZ_CAJGZY010000013.1"/>
</dbReference>
<dbReference type="InterPro" id="IPR051789">
    <property type="entry name" value="Bact_Polyamine_Transport"/>
</dbReference>
<feature type="transmembrane region" description="Helical" evidence="11">
    <location>
        <begin position="251"/>
        <end position="273"/>
    </location>
</feature>
<proteinExistence type="inferred from homology"/>
<organism evidence="13 14">
    <name type="scientific">Psychrobacter immobilis</name>
    <dbReference type="NCBI Taxonomy" id="498"/>
    <lineage>
        <taxon>Bacteria</taxon>
        <taxon>Pseudomonadati</taxon>
        <taxon>Pseudomonadota</taxon>
        <taxon>Gammaproteobacteria</taxon>
        <taxon>Moraxellales</taxon>
        <taxon>Moraxellaceae</taxon>
        <taxon>Psychrobacter</taxon>
    </lineage>
</organism>
<dbReference type="NCBIfam" id="NF007047">
    <property type="entry name" value="PRK09500.1"/>
    <property type="match status" value="1"/>
</dbReference>
<dbReference type="PANTHER" id="PTHR43848">
    <property type="entry name" value="PUTRESCINE TRANSPORT SYSTEM PERMEASE PROTEIN POTI"/>
    <property type="match status" value="1"/>
</dbReference>
<feature type="transmembrane region" description="Helical" evidence="11">
    <location>
        <begin position="26"/>
        <end position="51"/>
    </location>
</feature>
<gene>
    <name evidence="13" type="ORF">C8D84_10787</name>
</gene>
<dbReference type="InterPro" id="IPR000515">
    <property type="entry name" value="MetI-like"/>
</dbReference>
<keyword evidence="5" id="KW-0997">Cell inner membrane</keyword>
<evidence type="ECO:0000259" key="12">
    <source>
        <dbReference type="PROSITE" id="PS50928"/>
    </source>
</evidence>
<sequence>MSDSSLNHQLNSSATKKRSSIKIGSIAAKGYLGLIYTMLYLPIIVLVVMSFNKSKVGYNWGGFSLKWYESLLNNQAMLDSFWHSIVLGLVAATVSTLIGTLTALALHRYNFRGKGLLNGLLFVLMMSPEIVLAISLLALFLLIGLQLGFVSLLLAHITFCLPFVVITVFARLSSLDERLMEAARDLGASESTMVRTVLIPVILPAVMAGWLLAFTLSLDDVVVSTFVTGPSYEILPLRIYSMVRVGLKPEVNAIGTILLVASLILVIISQLLLRRR</sequence>
<feature type="domain" description="ABC transmembrane type-1" evidence="12">
    <location>
        <begin position="81"/>
        <end position="269"/>
    </location>
</feature>
<evidence type="ECO:0000256" key="11">
    <source>
        <dbReference type="RuleBase" id="RU363032"/>
    </source>
</evidence>
<evidence type="ECO:0000256" key="9">
    <source>
        <dbReference type="ARBA" id="ARBA00037216"/>
    </source>
</evidence>
<evidence type="ECO:0000256" key="1">
    <source>
        <dbReference type="ARBA" id="ARBA00004429"/>
    </source>
</evidence>
<dbReference type="Proteomes" id="UP000245655">
    <property type="component" value="Unassembled WGS sequence"/>
</dbReference>
<evidence type="ECO:0000256" key="3">
    <source>
        <dbReference type="ARBA" id="ARBA00022448"/>
    </source>
</evidence>
<evidence type="ECO:0000256" key="2">
    <source>
        <dbReference type="ARBA" id="ARBA00007069"/>
    </source>
</evidence>
<keyword evidence="14" id="KW-1185">Reference proteome</keyword>
<feature type="transmembrane region" description="Helical" evidence="11">
    <location>
        <begin position="193"/>
        <end position="216"/>
    </location>
</feature>
<keyword evidence="8 11" id="KW-0472">Membrane</keyword>